<keyword evidence="1" id="KW-0812">Transmembrane</keyword>
<organism evidence="2 3">
    <name type="scientific">Aquitalea magnusonii</name>
    <dbReference type="NCBI Taxonomy" id="332411"/>
    <lineage>
        <taxon>Bacteria</taxon>
        <taxon>Pseudomonadati</taxon>
        <taxon>Pseudomonadota</taxon>
        <taxon>Betaproteobacteria</taxon>
        <taxon>Neisseriales</taxon>
        <taxon>Chromobacteriaceae</taxon>
        <taxon>Aquitalea</taxon>
    </lineage>
</organism>
<dbReference type="RefSeq" id="WP_059286503.1">
    <property type="nucleotide sequence ID" value="NZ_LNQU01000085.1"/>
</dbReference>
<keyword evidence="1" id="KW-0472">Membrane</keyword>
<name>A0A318J9Y9_9NEIS</name>
<sequence>MSRLFKLLPELLFNFLLPWLAYRWALPQWGETTALMVSSLPPIVWSAVELLRFRRIDALSLLVLGGIALSLLVMLLGGSPRILLMRESLLSGLVGVIFLLSLLLGRPLVYHLALATVARESVDGQVRFIQRWQEPAFRRGIRQMTLLWGVGLTLETLIRCLMIWQLPVETFLLLSPFVSYGIMGLLLGLTWLGRRQLRHSGPAWLS</sequence>
<keyword evidence="3" id="KW-1185">Reference proteome</keyword>
<evidence type="ECO:0000256" key="1">
    <source>
        <dbReference type="SAM" id="Phobius"/>
    </source>
</evidence>
<feature type="transmembrane region" description="Helical" evidence="1">
    <location>
        <begin position="146"/>
        <end position="165"/>
    </location>
</feature>
<proteinExistence type="predicted"/>
<dbReference type="EMBL" id="QJKC01000012">
    <property type="protein sequence ID" value="PXX44713.1"/>
    <property type="molecule type" value="Genomic_DNA"/>
</dbReference>
<accession>A0A318J9Y9</accession>
<evidence type="ECO:0000313" key="3">
    <source>
        <dbReference type="Proteomes" id="UP000248395"/>
    </source>
</evidence>
<feature type="transmembrane region" description="Helical" evidence="1">
    <location>
        <begin position="58"/>
        <end position="77"/>
    </location>
</feature>
<evidence type="ECO:0000313" key="2">
    <source>
        <dbReference type="EMBL" id="PXX44713.1"/>
    </source>
</evidence>
<feature type="transmembrane region" description="Helical" evidence="1">
    <location>
        <begin position="171"/>
        <end position="192"/>
    </location>
</feature>
<feature type="transmembrane region" description="Helical" evidence="1">
    <location>
        <begin position="89"/>
        <end position="109"/>
    </location>
</feature>
<evidence type="ECO:0008006" key="4">
    <source>
        <dbReference type="Google" id="ProtNLM"/>
    </source>
</evidence>
<gene>
    <name evidence="2" type="ORF">DFR38_112142</name>
</gene>
<dbReference type="AlphaFoldDB" id="A0A318J9Y9"/>
<keyword evidence="1" id="KW-1133">Transmembrane helix</keyword>
<protein>
    <recommendedName>
        <fullName evidence="4">Transmembrane protein</fullName>
    </recommendedName>
</protein>
<dbReference type="Proteomes" id="UP000248395">
    <property type="component" value="Unassembled WGS sequence"/>
</dbReference>
<reference evidence="2 3" key="1">
    <citation type="submission" date="2018-05" db="EMBL/GenBank/DDBJ databases">
        <title>Genomic Encyclopedia of Type Strains, Phase IV (KMG-IV): sequencing the most valuable type-strain genomes for metagenomic binning, comparative biology and taxonomic classification.</title>
        <authorList>
            <person name="Goeker M."/>
        </authorList>
    </citation>
    <scope>NUCLEOTIDE SEQUENCE [LARGE SCALE GENOMIC DNA]</scope>
    <source>
        <strain evidence="2 3">DSM 25134</strain>
    </source>
</reference>
<dbReference type="NCBIfam" id="NF041646">
    <property type="entry name" value="VC0807_fam"/>
    <property type="match status" value="1"/>
</dbReference>
<dbReference type="OrthoDB" id="7062026at2"/>
<comment type="caution">
    <text evidence="2">The sequence shown here is derived from an EMBL/GenBank/DDBJ whole genome shotgun (WGS) entry which is preliminary data.</text>
</comment>